<comment type="caution">
    <text evidence="1">The sequence shown here is derived from an EMBL/GenBank/DDBJ whole genome shotgun (WGS) entry which is preliminary data.</text>
</comment>
<dbReference type="Proteomes" id="UP000003094">
    <property type="component" value="Unassembled WGS sequence"/>
</dbReference>
<reference evidence="1 2" key="1">
    <citation type="journal article" date="2010" name="BMC Genomics">
        <title>Genome sequence of the pattern forming Paenibacillus vortex bacterium reveals potential for thriving in complex environments.</title>
        <authorList>
            <person name="Sirota-Madi A."/>
            <person name="Olender T."/>
            <person name="Helman Y."/>
            <person name="Ingham C."/>
            <person name="Brainis I."/>
            <person name="Roth D."/>
            <person name="Hagi E."/>
            <person name="Brodsky L."/>
            <person name="Leshkowitz D."/>
            <person name="Galatenko V."/>
            <person name="Nikolaev V."/>
            <person name="Mugasimangalam R.C."/>
            <person name="Bransburg-Zabary S."/>
            <person name="Gutnick D.L."/>
            <person name="Lancet D."/>
            <person name="Ben-Jacob E."/>
        </authorList>
    </citation>
    <scope>NUCLEOTIDE SEQUENCE [LARGE SCALE GENOMIC DNA]</scope>
    <source>
        <strain evidence="1 2">V453</strain>
    </source>
</reference>
<gene>
    <name evidence="1" type="ORF">PVOR_00870</name>
</gene>
<name>A0A2R9T2B1_9BACL</name>
<evidence type="ECO:0000313" key="2">
    <source>
        <dbReference type="Proteomes" id="UP000003094"/>
    </source>
</evidence>
<protein>
    <submittedName>
        <fullName evidence="1">Uncharacterized protein</fullName>
    </submittedName>
</protein>
<proteinExistence type="predicted"/>
<dbReference type="EMBL" id="ADHJ01000001">
    <property type="protein sequence ID" value="EFU43727.1"/>
    <property type="molecule type" value="Genomic_DNA"/>
</dbReference>
<organism evidence="1 2">
    <name type="scientific">Paenibacillus vortex V453</name>
    <dbReference type="NCBI Taxonomy" id="715225"/>
    <lineage>
        <taxon>Bacteria</taxon>
        <taxon>Bacillati</taxon>
        <taxon>Bacillota</taxon>
        <taxon>Bacilli</taxon>
        <taxon>Bacillales</taxon>
        <taxon>Paenibacillaceae</taxon>
        <taxon>Paenibacillus</taxon>
    </lineage>
</organism>
<keyword evidence="2" id="KW-1185">Reference proteome</keyword>
<dbReference type="AlphaFoldDB" id="A0A2R9T2B1"/>
<dbReference type="KEGG" id="pvo:PVOR_00870"/>
<sequence>MKLEVHDFRLHIGNGDKAGKSLLPAYMHNSQGLDYVHKKMGLPMSLVFRIFNITTVFSH</sequence>
<accession>A0A2R9T2B1</accession>
<evidence type="ECO:0000313" key="1">
    <source>
        <dbReference type="EMBL" id="EFU43727.1"/>
    </source>
</evidence>